<dbReference type="EMBL" id="FLQW01000889">
    <property type="protein sequence ID" value="SBS86572.1"/>
    <property type="molecule type" value="Genomic_DNA"/>
</dbReference>
<reference evidence="1" key="2">
    <citation type="submission" date="2016-05" db="EMBL/GenBank/DDBJ databases">
        <authorList>
            <person name="Lavstsen T."/>
            <person name="Jespersen J.S."/>
        </authorList>
    </citation>
    <scope>NUCLEOTIDE SEQUENCE [LARGE SCALE GENOMIC DNA]</scope>
</reference>
<proteinExistence type="predicted"/>
<organism evidence="1 3">
    <name type="scientific">Plasmodium malariae</name>
    <dbReference type="NCBI Taxonomy" id="5858"/>
    <lineage>
        <taxon>Eukaryota</taxon>
        <taxon>Sar</taxon>
        <taxon>Alveolata</taxon>
        <taxon>Apicomplexa</taxon>
        <taxon>Aconoidasida</taxon>
        <taxon>Haemosporida</taxon>
        <taxon>Plasmodiidae</taxon>
        <taxon>Plasmodium</taxon>
        <taxon>Plasmodium (Plasmodium)</taxon>
    </lineage>
</organism>
<evidence type="ECO:0000313" key="4">
    <source>
        <dbReference type="Proteomes" id="UP000219813"/>
    </source>
</evidence>
<dbReference type="RefSeq" id="XP_028859891.1">
    <property type="nucleotide sequence ID" value="XM_029003809.1"/>
</dbReference>
<dbReference type="KEGG" id="pmal:PMUG01_06023600"/>
<evidence type="ECO:0000313" key="2">
    <source>
        <dbReference type="EMBL" id="SBT86749.1"/>
    </source>
</evidence>
<dbReference type="AlphaFoldDB" id="A0A1A8W4H2"/>
<reference evidence="2 4" key="3">
    <citation type="submission" date="2016-06" db="EMBL/GenBank/DDBJ databases">
        <authorList>
            <consortium name="Pathogen Informatics"/>
        </authorList>
    </citation>
    <scope>NUCLEOTIDE SEQUENCE [LARGE SCALE GENOMIC DNA]</scope>
</reference>
<dbReference type="GeneID" id="39867629"/>
<keyword evidence="4" id="KW-1185">Reference proteome</keyword>
<gene>
    <name evidence="2" type="primary">PmUG01_06023600</name>
    <name evidence="1" type="ORF">PMALA_016520</name>
    <name evidence="2" type="ORF">PMUG01_06023600</name>
</gene>
<dbReference type="EMBL" id="LT594627">
    <property type="protein sequence ID" value="SBT86749.1"/>
    <property type="molecule type" value="Genomic_DNA"/>
</dbReference>
<dbReference type="OrthoDB" id="330093at2759"/>
<reference evidence="3" key="1">
    <citation type="submission" date="2016-05" db="EMBL/GenBank/DDBJ databases">
        <authorList>
            <person name="Naeem Raeece"/>
        </authorList>
    </citation>
    <scope>NUCLEOTIDE SEQUENCE [LARGE SCALE GENOMIC DNA]</scope>
</reference>
<dbReference type="VEuPathDB" id="PlasmoDB:PmUG01_06023600"/>
<dbReference type="Proteomes" id="UP000219813">
    <property type="component" value="Chromosome 6"/>
</dbReference>
<dbReference type="Proteomes" id="UP000078597">
    <property type="component" value="Unassembled WGS sequence"/>
</dbReference>
<accession>A0A1A8W4H2</accession>
<evidence type="ECO:0000313" key="1">
    <source>
        <dbReference type="EMBL" id="SBS86572.1"/>
    </source>
</evidence>
<evidence type="ECO:0000313" key="3">
    <source>
        <dbReference type="Proteomes" id="UP000078597"/>
    </source>
</evidence>
<protein>
    <submittedName>
        <fullName evidence="1">Uncharacterized protein</fullName>
    </submittedName>
</protein>
<dbReference type="OMA" id="RRLCMPI"/>
<name>A0A1A8W4H2_PLAMA</name>
<sequence length="364" mass="42742">MISLSCKQLGGGVGRRLCMPIYSGSSDSVFKDKHFVLKKINHKYENVLLFGDVNKLRSTAVDLIRTISGKSENSNADYENINFKRYGGRKEIKSIEAKNEKNLENDITVNDYSTEDSDLLTGNDNNLEKVIITSQNKNLELRKKLSFWQIYSLRVKKSLHLFNLRDFALILQSFHLYNKDTGIYVSSVKHIDRQVASMNGISFVIILNILSKRLKKNNYNDFFKKMMNYLPNVIYELNIQDMNNILNCFYNLELSNTKVCEMFCPKIISNLDKVEDTYTLSSLCYIFYKYDFENLHFFECLKKRGLCLLNDFDATEFYRFIFSLYKKNICLKDIIEKKKNDVFTFLSNYNDEEKLFMCKFFGIK</sequence>